<sequence length="841" mass="94624">MTSVPSPPELKINDLAEVLQLLRRHGYSGVKCFDLGLYLGLSPTTLDVIMLNHKGDIESCLRECLAKWLEKADDVQEKGGPTIYSLVSALRKIGKNGVADKIDMNKHPACKILACYTSKRSLVSALARLVMLLYEAELIKEMILPAKNQGRALLLEVKEAVCVDYRKLKVFADILCKITTTAKIGNAIVKQYDNNNDLKEVDADDKRLKIYLPKKVTSEFDLMRMKLKDTFFKVGSIMKNNPQSPSLVYLKYVLDSYEALKPQLPQCRDVHDILHLVCDICPLDDIRVLEFFVNKFKIEEAKPIIEEYKKAVEEFKKTELTNCLEEKFSKASPLKCERITIVVDKKANDLILNDIESLSSAVFDKLAQHVRLNVIREDNSFTITCSFPLVLSQQLITVVQSNIPILRAKRVKRLTIGYCTVYEVQKIDDTSAPATIESDEQQFTLSLTDSGLLKQLMISLSVQMINREDEVINEDSITFMKEAESLKEALDTKIKMMNESVAESGELKEEFEKLKELKGIFENQLELFKLELKNQAQADDIQRFFATLNQNLPRIAMAFDSSVTETEGLVTEATGGLKEIREHKKVREVHKVKESYESLKNAMEAVHAYLDKVNGLYQTLKDQPQEVVKDIESRDMESTEQLTDKINKILQDSTVQYAVLLECFKEFATNCNDAQHELTRLKEEAELSQRRAAYAAGGTAVGGVAASVLVGIFTAGIGAAVGIPLALSLGGTAAATTLLLVLAIAFGNTAERFGKMNERIERLKQFKEIQNMIDELNGLTTENIAKVRRMTLSQRIDFAMKMKSTLEQSMELFNKTSFGLKTAEQIKIDFTNKVEEAFSAN</sequence>
<feature type="coiled-coil region" evidence="1">
    <location>
        <begin position="480"/>
        <end position="517"/>
    </location>
</feature>
<feature type="transmembrane region" description="Helical" evidence="2">
    <location>
        <begin position="723"/>
        <end position="746"/>
    </location>
</feature>
<evidence type="ECO:0000256" key="1">
    <source>
        <dbReference type="SAM" id="Coils"/>
    </source>
</evidence>
<dbReference type="Gene3D" id="1.10.533.10">
    <property type="entry name" value="Death Domain, Fas"/>
    <property type="match status" value="1"/>
</dbReference>
<gene>
    <name evidence="4" type="primary">109585848</name>
</gene>
<evidence type="ECO:0000256" key="2">
    <source>
        <dbReference type="SAM" id="Phobius"/>
    </source>
</evidence>
<protein>
    <recommendedName>
        <fullName evidence="3">Death domain-containing protein</fullName>
    </recommendedName>
</protein>
<proteinExistence type="predicted"/>
<dbReference type="Proteomes" id="UP000007879">
    <property type="component" value="Unassembled WGS sequence"/>
</dbReference>
<dbReference type="KEGG" id="aqu:109585848"/>
<keyword evidence="1" id="KW-0175">Coiled coil</keyword>
<reference evidence="4" key="2">
    <citation type="submission" date="2017-05" db="UniProtKB">
        <authorList>
            <consortium name="EnsemblMetazoa"/>
        </authorList>
    </citation>
    <scope>IDENTIFICATION</scope>
</reference>
<organism evidence="4">
    <name type="scientific">Amphimedon queenslandica</name>
    <name type="common">Sponge</name>
    <dbReference type="NCBI Taxonomy" id="400682"/>
    <lineage>
        <taxon>Eukaryota</taxon>
        <taxon>Metazoa</taxon>
        <taxon>Porifera</taxon>
        <taxon>Demospongiae</taxon>
        <taxon>Heteroscleromorpha</taxon>
        <taxon>Haplosclerida</taxon>
        <taxon>Niphatidae</taxon>
        <taxon>Amphimedon</taxon>
    </lineage>
</organism>
<dbReference type="PROSITE" id="PS50017">
    <property type="entry name" value="DEATH_DOMAIN"/>
    <property type="match status" value="1"/>
</dbReference>
<feature type="transmembrane region" description="Helical" evidence="2">
    <location>
        <begin position="692"/>
        <end position="717"/>
    </location>
</feature>
<evidence type="ECO:0000259" key="3">
    <source>
        <dbReference type="PROSITE" id="PS50017"/>
    </source>
</evidence>
<feature type="coiled-coil region" evidence="1">
    <location>
        <begin position="664"/>
        <end position="691"/>
    </location>
</feature>
<keyword evidence="2" id="KW-0812">Transmembrane</keyword>
<dbReference type="AlphaFoldDB" id="A0A1X7TVT0"/>
<accession>A0A1X7TVT0</accession>
<dbReference type="EnsemblMetazoa" id="Aqu2.1.19019_001">
    <property type="protein sequence ID" value="Aqu2.1.19019_001"/>
    <property type="gene ID" value="Aqu2.1.19019"/>
</dbReference>
<keyword evidence="2" id="KW-0472">Membrane</keyword>
<reference evidence="5" key="1">
    <citation type="journal article" date="2010" name="Nature">
        <title>The Amphimedon queenslandica genome and the evolution of animal complexity.</title>
        <authorList>
            <person name="Srivastava M."/>
            <person name="Simakov O."/>
            <person name="Chapman J."/>
            <person name="Fahey B."/>
            <person name="Gauthier M.E."/>
            <person name="Mitros T."/>
            <person name="Richards G.S."/>
            <person name="Conaco C."/>
            <person name="Dacre M."/>
            <person name="Hellsten U."/>
            <person name="Larroux C."/>
            <person name="Putnam N.H."/>
            <person name="Stanke M."/>
            <person name="Adamska M."/>
            <person name="Darling A."/>
            <person name="Degnan S.M."/>
            <person name="Oakley T.H."/>
            <person name="Plachetzki D.C."/>
            <person name="Zhai Y."/>
            <person name="Adamski M."/>
            <person name="Calcino A."/>
            <person name="Cummins S.F."/>
            <person name="Goodstein D.M."/>
            <person name="Harris C."/>
            <person name="Jackson D.J."/>
            <person name="Leys S.P."/>
            <person name="Shu S."/>
            <person name="Woodcroft B.J."/>
            <person name="Vervoort M."/>
            <person name="Kosik K.S."/>
            <person name="Manning G."/>
            <person name="Degnan B.M."/>
            <person name="Rokhsar D.S."/>
        </authorList>
    </citation>
    <scope>NUCLEOTIDE SEQUENCE [LARGE SCALE GENOMIC DNA]</scope>
</reference>
<keyword evidence="2" id="KW-1133">Transmembrane helix</keyword>
<name>A0A1X7TVT0_AMPQE</name>
<dbReference type="InterPro" id="IPR000488">
    <property type="entry name" value="Death_dom"/>
</dbReference>
<keyword evidence="5" id="KW-1185">Reference proteome</keyword>
<evidence type="ECO:0000313" key="5">
    <source>
        <dbReference type="Proteomes" id="UP000007879"/>
    </source>
</evidence>
<dbReference type="SUPFAM" id="SSF47986">
    <property type="entry name" value="DEATH domain"/>
    <property type="match status" value="1"/>
</dbReference>
<dbReference type="InterPro" id="IPR011029">
    <property type="entry name" value="DEATH-like_dom_sf"/>
</dbReference>
<feature type="domain" description="Death" evidence="3">
    <location>
        <begin position="35"/>
        <end position="106"/>
    </location>
</feature>
<dbReference type="InParanoid" id="A0A1X7TVT0"/>
<dbReference type="EnsemblMetazoa" id="XM_020001990.1">
    <property type="protein sequence ID" value="XP_019857549.1"/>
    <property type="gene ID" value="LOC109585848"/>
</dbReference>
<dbReference type="CDD" id="cd01670">
    <property type="entry name" value="Death"/>
    <property type="match status" value="1"/>
</dbReference>
<evidence type="ECO:0000313" key="4">
    <source>
        <dbReference type="EnsemblMetazoa" id="Aqu2.1.19019_001"/>
    </source>
</evidence>
<dbReference type="GO" id="GO:0007165">
    <property type="term" value="P:signal transduction"/>
    <property type="evidence" value="ECO:0007669"/>
    <property type="project" value="InterPro"/>
</dbReference>